<feature type="transmembrane region" description="Helical" evidence="5">
    <location>
        <begin position="33"/>
        <end position="56"/>
    </location>
</feature>
<dbReference type="GO" id="GO:0008270">
    <property type="term" value="F:zinc ion binding"/>
    <property type="evidence" value="ECO:0007669"/>
    <property type="project" value="UniProtKB-KW"/>
</dbReference>
<dbReference type="InterPro" id="IPR013083">
    <property type="entry name" value="Znf_RING/FYVE/PHD"/>
</dbReference>
<dbReference type="AlphaFoldDB" id="A0A2P4Z2B2"/>
<reference evidence="7 8" key="1">
    <citation type="submission" date="2014-04" db="EMBL/GenBank/DDBJ databases">
        <title>Comparative Genomics of Cryptosporidium Species.</title>
        <authorList>
            <person name="Silva J.C."/>
            <person name="Su Q."/>
            <person name="Chalmers R."/>
            <person name="Chibucos M.C."/>
            <person name="Elwin K."/>
            <person name="Godinez A."/>
            <person name="Guo F."/>
            <person name="Huynh K."/>
            <person name="Orvis J."/>
            <person name="Ott S."/>
            <person name="Sadzewicz L."/>
            <person name="Sengamalay N."/>
            <person name="Shetty A."/>
            <person name="Sun M."/>
            <person name="Tallon L."/>
            <person name="Xiao L."/>
            <person name="Zhang H."/>
            <person name="Fraser C.M."/>
            <person name="Zhu G."/>
            <person name="Kissinger J."/>
            <person name="Widmer G."/>
        </authorList>
    </citation>
    <scope>NUCLEOTIDE SEQUENCE [LARGE SCALE GENOMIC DNA]</scope>
    <source>
        <strain evidence="7 8">UKMEL1</strain>
    </source>
</reference>
<dbReference type="GO" id="GO:0016567">
    <property type="term" value="P:protein ubiquitination"/>
    <property type="evidence" value="ECO:0007669"/>
    <property type="project" value="TreeGrafter"/>
</dbReference>
<protein>
    <submittedName>
        <fullName evidence="7">Zinc finger, C3HC4 type (RING finger) family protein</fullName>
    </submittedName>
</protein>
<organism evidence="7 8">
    <name type="scientific">Cryptosporidium meleagridis</name>
    <dbReference type="NCBI Taxonomy" id="93969"/>
    <lineage>
        <taxon>Eukaryota</taxon>
        <taxon>Sar</taxon>
        <taxon>Alveolata</taxon>
        <taxon>Apicomplexa</taxon>
        <taxon>Conoidasida</taxon>
        <taxon>Coccidia</taxon>
        <taxon>Eucoccidiorida</taxon>
        <taxon>Eimeriorina</taxon>
        <taxon>Cryptosporidiidae</taxon>
        <taxon>Cryptosporidium</taxon>
    </lineage>
</organism>
<keyword evidence="8" id="KW-1185">Reference proteome</keyword>
<feature type="transmembrane region" description="Helical" evidence="5">
    <location>
        <begin position="121"/>
        <end position="138"/>
    </location>
</feature>
<dbReference type="Proteomes" id="UP000236928">
    <property type="component" value="Unassembled WGS sequence"/>
</dbReference>
<dbReference type="OrthoDB" id="3045089at2759"/>
<evidence type="ECO:0000259" key="6">
    <source>
        <dbReference type="PROSITE" id="PS50089"/>
    </source>
</evidence>
<sequence>MYNVAILLPSLDYRNNTNGAINRASMGILWEQISWLIAVFLAVTFSICSIESRYVWCLCFLPPILYDFSVVLMGIGVLRLTISWCLLSDVVIRIVHIIGLLSRGFSLLMLISYAIIGTPDLEVPLALITGAVIFQVLFASLSSSLRCPWVILRFLFIDIWIGLLLFQIFLRISSESKYYREISKDHFTWETSSQFHGNLTSIAEKFQQIPSWWVVFWPCWFWCGVIFSFSTVFCVLGVADKMLAIFGVFLGCLSTTILITCLDLADFLNETIYLKENKYAVSYHVYEQNSHIRLWHICIICTQTMIAVMSAVISQGLIQESDEGFSLSSADDHFITSNIKQFKKMISPYKIGSEVILTKMGTGVFHKIENQSNNTLSQAYSDSKELISCEATSTHTLSTVNSPTSNNSLSPVLSYTPKSKRESFSDSNCTLTPYDDNHEQLCIICCDNNCESVFLPCGHGGLCSNCALREFYRIGLCPTCRQATSAIATYKSQRRKYNHSRKINAVIIATQDL</sequence>
<feature type="transmembrane region" description="Helical" evidence="5">
    <location>
        <begin position="94"/>
        <end position="115"/>
    </location>
</feature>
<evidence type="ECO:0000256" key="4">
    <source>
        <dbReference type="PROSITE-ProRule" id="PRU00175"/>
    </source>
</evidence>
<feature type="transmembrane region" description="Helical" evidence="5">
    <location>
        <begin position="243"/>
        <end position="265"/>
    </location>
</feature>
<dbReference type="InterPro" id="IPR001841">
    <property type="entry name" value="Znf_RING"/>
</dbReference>
<keyword evidence="1" id="KW-0479">Metal-binding</keyword>
<gene>
    <name evidence="7" type="ORF">CmeUKMEL1_11320</name>
</gene>
<dbReference type="GO" id="GO:0061630">
    <property type="term" value="F:ubiquitin protein ligase activity"/>
    <property type="evidence" value="ECO:0007669"/>
    <property type="project" value="TreeGrafter"/>
</dbReference>
<evidence type="ECO:0000313" key="7">
    <source>
        <dbReference type="EMBL" id="POM84223.1"/>
    </source>
</evidence>
<name>A0A2P4Z2B2_9CRYT</name>
<dbReference type="PANTHER" id="PTHR46858:SF5">
    <property type="entry name" value="E3 UBIQUITIN-PROTEIN LIGASE APD1-RELATED"/>
    <property type="match status" value="1"/>
</dbReference>
<keyword evidence="5" id="KW-1133">Transmembrane helix</keyword>
<dbReference type="PROSITE" id="PS50089">
    <property type="entry name" value="ZF_RING_2"/>
    <property type="match status" value="1"/>
</dbReference>
<keyword evidence="5" id="KW-0812">Transmembrane</keyword>
<keyword evidence="3" id="KW-0862">Zinc</keyword>
<comment type="caution">
    <text evidence="7">The sequence shown here is derived from an EMBL/GenBank/DDBJ whole genome shotgun (WGS) entry which is preliminary data.</text>
</comment>
<dbReference type="PANTHER" id="PTHR46858">
    <property type="entry name" value="OS05G0521000 PROTEIN"/>
    <property type="match status" value="1"/>
</dbReference>
<dbReference type="SMART" id="SM00184">
    <property type="entry name" value="RING"/>
    <property type="match status" value="1"/>
</dbReference>
<accession>A0A2P4Z2B2</accession>
<evidence type="ECO:0000256" key="3">
    <source>
        <dbReference type="ARBA" id="ARBA00022833"/>
    </source>
</evidence>
<proteinExistence type="predicted"/>
<dbReference type="SUPFAM" id="SSF57850">
    <property type="entry name" value="RING/U-box"/>
    <property type="match status" value="1"/>
</dbReference>
<dbReference type="VEuPathDB" id="CryptoDB:CmeUKMEL1_11320"/>
<evidence type="ECO:0000256" key="2">
    <source>
        <dbReference type="ARBA" id="ARBA00022771"/>
    </source>
</evidence>
<dbReference type="EMBL" id="JIBK01000039">
    <property type="protein sequence ID" value="POM84223.1"/>
    <property type="molecule type" value="Genomic_DNA"/>
</dbReference>
<feature type="domain" description="RING-type" evidence="6">
    <location>
        <begin position="442"/>
        <end position="481"/>
    </location>
</feature>
<feature type="transmembrane region" description="Helical" evidence="5">
    <location>
        <begin position="215"/>
        <end position="236"/>
    </location>
</feature>
<evidence type="ECO:0000313" key="8">
    <source>
        <dbReference type="Proteomes" id="UP000236928"/>
    </source>
</evidence>
<feature type="transmembrane region" description="Helical" evidence="5">
    <location>
        <begin position="150"/>
        <end position="170"/>
    </location>
</feature>
<dbReference type="Pfam" id="PF13920">
    <property type="entry name" value="zf-C3HC4_3"/>
    <property type="match status" value="1"/>
</dbReference>
<dbReference type="Gene3D" id="3.30.40.10">
    <property type="entry name" value="Zinc/RING finger domain, C3HC4 (zinc finger)"/>
    <property type="match status" value="1"/>
</dbReference>
<evidence type="ECO:0000256" key="5">
    <source>
        <dbReference type="SAM" id="Phobius"/>
    </source>
</evidence>
<keyword evidence="5" id="KW-0472">Membrane</keyword>
<evidence type="ECO:0000256" key="1">
    <source>
        <dbReference type="ARBA" id="ARBA00022723"/>
    </source>
</evidence>
<keyword evidence="2 4" id="KW-0863">Zinc-finger</keyword>
<feature type="transmembrane region" description="Helical" evidence="5">
    <location>
        <begin position="68"/>
        <end position="87"/>
    </location>
</feature>